<feature type="chain" id="PRO_5046330998" evidence="2">
    <location>
        <begin position="20"/>
        <end position="149"/>
    </location>
</feature>
<feature type="signal peptide" evidence="2">
    <location>
        <begin position="1"/>
        <end position="19"/>
    </location>
</feature>
<keyword evidence="1" id="KW-0676">Redox-active center</keyword>
<dbReference type="PANTHER" id="PTHR32234">
    <property type="entry name" value="THIOL:DISULFIDE INTERCHANGE PROTEIN DSBD"/>
    <property type="match status" value="1"/>
</dbReference>
<proteinExistence type="predicted"/>
<feature type="domain" description="Thioredoxin" evidence="3">
    <location>
        <begin position="8"/>
        <end position="148"/>
    </location>
</feature>
<gene>
    <name evidence="4" type="ORF">RT717_11965</name>
</gene>
<dbReference type="PROSITE" id="PS00194">
    <property type="entry name" value="THIOREDOXIN_1"/>
    <property type="match status" value="1"/>
</dbReference>
<evidence type="ECO:0000256" key="1">
    <source>
        <dbReference type="ARBA" id="ARBA00023284"/>
    </source>
</evidence>
<dbReference type="RefSeq" id="WP_317491975.1">
    <property type="nucleotide sequence ID" value="NZ_CP136051.1"/>
</dbReference>
<accession>A0ABZ0IZI4</accession>
<evidence type="ECO:0000313" key="5">
    <source>
        <dbReference type="Proteomes" id="UP001302349"/>
    </source>
</evidence>
<dbReference type="InterPro" id="IPR013766">
    <property type="entry name" value="Thioredoxin_domain"/>
</dbReference>
<organism evidence="4 5">
    <name type="scientific">Imperialibacter roseus</name>
    <dbReference type="NCBI Taxonomy" id="1324217"/>
    <lineage>
        <taxon>Bacteria</taxon>
        <taxon>Pseudomonadati</taxon>
        <taxon>Bacteroidota</taxon>
        <taxon>Cytophagia</taxon>
        <taxon>Cytophagales</taxon>
        <taxon>Flammeovirgaceae</taxon>
        <taxon>Imperialibacter</taxon>
    </lineage>
</organism>
<dbReference type="InterPro" id="IPR036249">
    <property type="entry name" value="Thioredoxin-like_sf"/>
</dbReference>
<sequence>MKQLIGLLSVAVLAIVVTAAVPAEPTATEWTSIDQLAEKLKKEPRPVIVEMYANWCGWCKKMDKTTFADPEIASLVNESVYVVKINGETTDKFTFLGKETSGREMVKALGIQGYPTFILVDNDQDRLEIVSGYKTSPQLKRIITKLAKK</sequence>
<keyword evidence="5" id="KW-1185">Reference proteome</keyword>
<dbReference type="Gene3D" id="3.40.30.10">
    <property type="entry name" value="Glutaredoxin"/>
    <property type="match status" value="1"/>
</dbReference>
<evidence type="ECO:0000256" key="2">
    <source>
        <dbReference type="SAM" id="SignalP"/>
    </source>
</evidence>
<dbReference type="PROSITE" id="PS51352">
    <property type="entry name" value="THIOREDOXIN_2"/>
    <property type="match status" value="1"/>
</dbReference>
<dbReference type="PANTHER" id="PTHR32234:SF0">
    <property type="entry name" value="THIOL:DISULFIDE INTERCHANGE PROTEIN DSBD"/>
    <property type="match status" value="1"/>
</dbReference>
<dbReference type="SUPFAM" id="SSF52833">
    <property type="entry name" value="Thioredoxin-like"/>
    <property type="match status" value="1"/>
</dbReference>
<dbReference type="EMBL" id="CP136051">
    <property type="protein sequence ID" value="WOK09355.1"/>
    <property type="molecule type" value="Genomic_DNA"/>
</dbReference>
<evidence type="ECO:0000313" key="4">
    <source>
        <dbReference type="EMBL" id="WOK09355.1"/>
    </source>
</evidence>
<dbReference type="Proteomes" id="UP001302349">
    <property type="component" value="Chromosome"/>
</dbReference>
<name>A0ABZ0IZI4_9BACT</name>
<dbReference type="Pfam" id="PF13098">
    <property type="entry name" value="Thioredoxin_2"/>
    <property type="match status" value="1"/>
</dbReference>
<reference evidence="4 5" key="1">
    <citation type="journal article" date="2023" name="Microbiol. Resour. Announc.">
        <title>Complete Genome Sequence of Imperialibacter roseus strain P4T.</title>
        <authorList>
            <person name="Tizabi D.R."/>
            <person name="Bachvaroff T."/>
            <person name="Hill R.T."/>
        </authorList>
    </citation>
    <scope>NUCLEOTIDE SEQUENCE [LARGE SCALE GENOMIC DNA]</scope>
    <source>
        <strain evidence="4 5">P4T</strain>
    </source>
</reference>
<dbReference type="InterPro" id="IPR012336">
    <property type="entry name" value="Thioredoxin-like_fold"/>
</dbReference>
<evidence type="ECO:0000259" key="3">
    <source>
        <dbReference type="PROSITE" id="PS51352"/>
    </source>
</evidence>
<dbReference type="InterPro" id="IPR017937">
    <property type="entry name" value="Thioredoxin_CS"/>
</dbReference>
<protein>
    <submittedName>
        <fullName evidence="4">Thioredoxin domain-containing protein</fullName>
    </submittedName>
</protein>
<keyword evidence="2" id="KW-0732">Signal</keyword>